<evidence type="ECO:0000256" key="1">
    <source>
        <dbReference type="SAM" id="Phobius"/>
    </source>
</evidence>
<keyword evidence="3" id="KW-1185">Reference proteome</keyword>
<organism evidence="2 3">
    <name type="scientific">Amycolatopsis taiwanensis</name>
    <dbReference type="NCBI Taxonomy" id="342230"/>
    <lineage>
        <taxon>Bacteria</taxon>
        <taxon>Bacillati</taxon>
        <taxon>Actinomycetota</taxon>
        <taxon>Actinomycetes</taxon>
        <taxon>Pseudonocardiales</taxon>
        <taxon>Pseudonocardiaceae</taxon>
        <taxon>Amycolatopsis</taxon>
    </lineage>
</organism>
<gene>
    <name evidence="2" type="ORF">Atai01_18200</name>
</gene>
<keyword evidence="1" id="KW-0812">Transmembrane</keyword>
<evidence type="ECO:0000313" key="3">
    <source>
        <dbReference type="Proteomes" id="UP001165136"/>
    </source>
</evidence>
<reference evidence="2" key="1">
    <citation type="submission" date="2023-03" db="EMBL/GenBank/DDBJ databases">
        <title>Amycolatopsis taiwanensis NBRC 103393.</title>
        <authorList>
            <person name="Ichikawa N."/>
            <person name="Sato H."/>
            <person name="Tonouchi N."/>
        </authorList>
    </citation>
    <scope>NUCLEOTIDE SEQUENCE</scope>
    <source>
        <strain evidence="2">NBRC 103393</strain>
    </source>
</reference>
<name>A0A9W6QWA3_9PSEU</name>
<sequence>MLSGGLLVLLGIWGGLVPFVGPKFGYAYTPDTGWTWTWGRFWLEVIPAIAVVLGGLGLARARTHTTGMVSGWLASVGGAWFILGPVLSTLWTGGPSAAGDPVSATTAGRVLQEIGFFSGLGVVVLFLGAVALGRFAVAAQPKPREPRA</sequence>
<dbReference type="AlphaFoldDB" id="A0A9W6QWA3"/>
<evidence type="ECO:0000313" key="2">
    <source>
        <dbReference type="EMBL" id="GLY65201.1"/>
    </source>
</evidence>
<feature type="transmembrane region" description="Helical" evidence="1">
    <location>
        <begin position="114"/>
        <end position="137"/>
    </location>
</feature>
<keyword evidence="1" id="KW-1133">Transmembrane helix</keyword>
<accession>A0A9W6QWA3</accession>
<dbReference type="Proteomes" id="UP001165136">
    <property type="component" value="Unassembled WGS sequence"/>
</dbReference>
<comment type="caution">
    <text evidence="2">The sequence shown here is derived from an EMBL/GenBank/DDBJ whole genome shotgun (WGS) entry which is preliminary data.</text>
</comment>
<keyword evidence="1" id="KW-0472">Membrane</keyword>
<protein>
    <submittedName>
        <fullName evidence="2">Uncharacterized protein</fullName>
    </submittedName>
</protein>
<proteinExistence type="predicted"/>
<dbReference type="EMBL" id="BSTI01000003">
    <property type="protein sequence ID" value="GLY65201.1"/>
    <property type="molecule type" value="Genomic_DNA"/>
</dbReference>
<feature type="transmembrane region" description="Helical" evidence="1">
    <location>
        <begin position="41"/>
        <end position="59"/>
    </location>
</feature>
<feature type="transmembrane region" description="Helical" evidence="1">
    <location>
        <begin position="71"/>
        <end position="94"/>
    </location>
</feature>